<dbReference type="Proteomes" id="UP000195402">
    <property type="component" value="Unassembled WGS sequence"/>
</dbReference>
<gene>
    <name evidence="2" type="ORF">BVC80_9075g96</name>
</gene>
<evidence type="ECO:0000313" key="2">
    <source>
        <dbReference type="EMBL" id="OVA01848.1"/>
    </source>
</evidence>
<accession>A0A200PUF3</accession>
<comment type="caution">
    <text evidence="2">The sequence shown here is derived from an EMBL/GenBank/DDBJ whole genome shotgun (WGS) entry which is preliminary data.</text>
</comment>
<dbReference type="OrthoDB" id="1935385at2759"/>
<dbReference type="AlphaFoldDB" id="A0A200PUF3"/>
<dbReference type="InterPro" id="IPR039292">
    <property type="entry name" value="SICKLE"/>
</dbReference>
<feature type="compositionally biased region" description="Low complexity" evidence="1">
    <location>
        <begin position="172"/>
        <end position="212"/>
    </location>
</feature>
<evidence type="ECO:0008006" key="4">
    <source>
        <dbReference type="Google" id="ProtNLM"/>
    </source>
</evidence>
<dbReference type="PANTHER" id="PTHR36054">
    <property type="entry name" value="PROTEIN SICKLE"/>
    <property type="match status" value="1"/>
</dbReference>
<dbReference type="FunCoup" id="A0A200PUF3">
    <property type="interactions" value="2139"/>
</dbReference>
<dbReference type="OMA" id="PICTPRG"/>
<feature type="compositionally biased region" description="Low complexity" evidence="1">
    <location>
        <begin position="276"/>
        <end position="288"/>
    </location>
</feature>
<protein>
    <recommendedName>
        <fullName evidence="4">M-phase-specific PLK1-interacting protein-like</fullName>
    </recommendedName>
</protein>
<dbReference type="PANTHER" id="PTHR36054:SF2">
    <property type="entry name" value="PROTEIN SICKLE"/>
    <property type="match status" value="1"/>
</dbReference>
<evidence type="ECO:0000313" key="3">
    <source>
        <dbReference type="Proteomes" id="UP000195402"/>
    </source>
</evidence>
<name>A0A200PUF3_MACCD</name>
<feature type="region of interest" description="Disordered" evidence="1">
    <location>
        <begin position="20"/>
        <end position="46"/>
    </location>
</feature>
<dbReference type="EMBL" id="MVGT01004037">
    <property type="protein sequence ID" value="OVA01848.1"/>
    <property type="molecule type" value="Genomic_DNA"/>
</dbReference>
<evidence type="ECO:0000256" key="1">
    <source>
        <dbReference type="SAM" id="MobiDB-lite"/>
    </source>
</evidence>
<organism evidence="2 3">
    <name type="scientific">Macleaya cordata</name>
    <name type="common">Five-seeded plume-poppy</name>
    <name type="synonym">Bocconia cordata</name>
    <dbReference type="NCBI Taxonomy" id="56857"/>
    <lineage>
        <taxon>Eukaryota</taxon>
        <taxon>Viridiplantae</taxon>
        <taxon>Streptophyta</taxon>
        <taxon>Embryophyta</taxon>
        <taxon>Tracheophyta</taxon>
        <taxon>Spermatophyta</taxon>
        <taxon>Magnoliopsida</taxon>
        <taxon>Ranunculales</taxon>
        <taxon>Papaveraceae</taxon>
        <taxon>Papaveroideae</taxon>
        <taxon>Macleaya</taxon>
    </lineage>
</organism>
<sequence length="306" mass="33181">MEESEQRRERLKAMRMEAAEVEVSPNVHTSMPTGHLNNPLLESSSVQERSPSAWRFDFYTDPMAAFSGNKRGNSHMYQTPPNCFSPPVNFASPVTRPSPYLSAGPRNLDATPSPSHQLQRMHEAPSPYHSSNTWRSPVGISTPFPGHRGTPPGAWNRSGGPAGYGFSPNSSRFGGLRTPGFGRGFFPSPSPSPNSNSGRGSSPRFINSPNPGSGRGGGRGRGFHACVSAREKPELFYNKSMVEDPWRMLKPVVRSLVGSEGSWLPKSIGMKKARTSESTSKSSSRPSLAEYLAASLEEASDDVTNV</sequence>
<feature type="region of interest" description="Disordered" evidence="1">
    <location>
        <begin position="268"/>
        <end position="288"/>
    </location>
</feature>
<reference evidence="2 3" key="1">
    <citation type="journal article" date="2017" name="Mol. Plant">
        <title>The Genome of Medicinal Plant Macleaya cordata Provides New Insights into Benzylisoquinoline Alkaloids Metabolism.</title>
        <authorList>
            <person name="Liu X."/>
            <person name="Liu Y."/>
            <person name="Huang P."/>
            <person name="Ma Y."/>
            <person name="Qing Z."/>
            <person name="Tang Q."/>
            <person name="Cao H."/>
            <person name="Cheng P."/>
            <person name="Zheng Y."/>
            <person name="Yuan Z."/>
            <person name="Zhou Y."/>
            <person name="Liu J."/>
            <person name="Tang Z."/>
            <person name="Zhuo Y."/>
            <person name="Zhang Y."/>
            <person name="Yu L."/>
            <person name="Huang J."/>
            <person name="Yang P."/>
            <person name="Peng Q."/>
            <person name="Zhang J."/>
            <person name="Jiang W."/>
            <person name="Zhang Z."/>
            <person name="Lin K."/>
            <person name="Ro D.K."/>
            <person name="Chen X."/>
            <person name="Xiong X."/>
            <person name="Shang Y."/>
            <person name="Huang S."/>
            <person name="Zeng J."/>
        </authorList>
    </citation>
    <scope>NUCLEOTIDE SEQUENCE [LARGE SCALE GENOMIC DNA]</scope>
    <source>
        <strain evidence="3">cv. BLH2017</strain>
        <tissue evidence="2">Root</tissue>
    </source>
</reference>
<feature type="region of interest" description="Disordered" evidence="1">
    <location>
        <begin position="97"/>
        <end position="223"/>
    </location>
</feature>
<dbReference type="GO" id="GO:0035196">
    <property type="term" value="P:miRNA processing"/>
    <property type="evidence" value="ECO:0007669"/>
    <property type="project" value="InterPro"/>
</dbReference>
<keyword evidence="3" id="KW-1185">Reference proteome</keyword>
<dbReference type="GO" id="GO:0000398">
    <property type="term" value="P:mRNA splicing, via spliceosome"/>
    <property type="evidence" value="ECO:0007669"/>
    <property type="project" value="InterPro"/>
</dbReference>
<dbReference type="InParanoid" id="A0A200PUF3"/>
<dbReference type="STRING" id="56857.A0A200PUF3"/>
<feature type="compositionally biased region" description="Polar residues" evidence="1">
    <location>
        <begin position="26"/>
        <end position="46"/>
    </location>
</feature>
<proteinExistence type="predicted"/>